<name>A0A0A8YKU7_ARUDO</name>
<dbReference type="EMBL" id="GBRH01270904">
    <property type="protein sequence ID" value="JAD26991.1"/>
    <property type="molecule type" value="Transcribed_RNA"/>
</dbReference>
<accession>A0A0A8YKU7</accession>
<evidence type="ECO:0000313" key="1">
    <source>
        <dbReference type="EMBL" id="JAD26991.1"/>
    </source>
</evidence>
<protein>
    <submittedName>
        <fullName evidence="1">Uncharacterized protein</fullName>
    </submittedName>
</protein>
<reference evidence="1" key="1">
    <citation type="submission" date="2014-09" db="EMBL/GenBank/DDBJ databases">
        <authorList>
            <person name="Magalhaes I.L.F."/>
            <person name="Oliveira U."/>
            <person name="Santos F.R."/>
            <person name="Vidigal T.H.D.A."/>
            <person name="Brescovit A.D."/>
            <person name="Santos A.J."/>
        </authorList>
    </citation>
    <scope>NUCLEOTIDE SEQUENCE</scope>
    <source>
        <tissue evidence="1">Shoot tissue taken approximately 20 cm above the soil surface</tissue>
    </source>
</reference>
<sequence length="9" mass="876">MGVGGRSRG</sequence>
<proteinExistence type="predicted"/>
<reference evidence="1" key="2">
    <citation type="journal article" date="2015" name="Data Brief">
        <title>Shoot transcriptome of the giant reed, Arundo donax.</title>
        <authorList>
            <person name="Barrero R.A."/>
            <person name="Guerrero F.D."/>
            <person name="Moolhuijzen P."/>
            <person name="Goolsby J.A."/>
            <person name="Tidwell J."/>
            <person name="Bellgard S.E."/>
            <person name="Bellgard M.I."/>
        </authorList>
    </citation>
    <scope>NUCLEOTIDE SEQUENCE</scope>
    <source>
        <tissue evidence="1">Shoot tissue taken approximately 20 cm above the soil surface</tissue>
    </source>
</reference>
<organism evidence="1">
    <name type="scientific">Arundo donax</name>
    <name type="common">Giant reed</name>
    <name type="synonym">Donax arundinaceus</name>
    <dbReference type="NCBI Taxonomy" id="35708"/>
    <lineage>
        <taxon>Eukaryota</taxon>
        <taxon>Viridiplantae</taxon>
        <taxon>Streptophyta</taxon>
        <taxon>Embryophyta</taxon>
        <taxon>Tracheophyta</taxon>
        <taxon>Spermatophyta</taxon>
        <taxon>Magnoliopsida</taxon>
        <taxon>Liliopsida</taxon>
        <taxon>Poales</taxon>
        <taxon>Poaceae</taxon>
        <taxon>PACMAD clade</taxon>
        <taxon>Arundinoideae</taxon>
        <taxon>Arundineae</taxon>
        <taxon>Arundo</taxon>
    </lineage>
</organism>